<reference evidence="8" key="1">
    <citation type="submission" date="2017-09" db="EMBL/GenBank/DDBJ databases">
        <title>The Reconstruction of 2,631 Draft Metagenome-Assembled Genomes from the Global Oceans.</title>
        <authorList>
            <person name="Tully B.J."/>
            <person name="Graham E.D."/>
            <person name="Heidelberg J.F."/>
        </authorList>
    </citation>
    <scope>NUCLEOTIDE SEQUENCE [LARGE SCALE GENOMIC DNA]</scope>
</reference>
<keyword evidence="1 4" id="KW-0378">Hydrolase</keyword>
<dbReference type="GO" id="GO:0016787">
    <property type="term" value="F:hydrolase activity"/>
    <property type="evidence" value="ECO:0007669"/>
    <property type="project" value="UniProtKB-UniRule"/>
</dbReference>
<gene>
    <name evidence="7" type="ORF">CMN54_14815</name>
</gene>
<feature type="short sequence motif" description="GXSXG" evidence="4">
    <location>
        <begin position="82"/>
        <end position="86"/>
    </location>
</feature>
<evidence type="ECO:0000256" key="2">
    <source>
        <dbReference type="ARBA" id="ARBA00022963"/>
    </source>
</evidence>
<dbReference type="PROSITE" id="PS51257">
    <property type="entry name" value="PROKAR_LIPOPROTEIN"/>
    <property type="match status" value="1"/>
</dbReference>
<evidence type="ECO:0000256" key="5">
    <source>
        <dbReference type="SAM" id="SignalP"/>
    </source>
</evidence>
<dbReference type="PROSITE" id="PS51635">
    <property type="entry name" value="PNPLA"/>
    <property type="match status" value="1"/>
</dbReference>
<evidence type="ECO:0000259" key="6">
    <source>
        <dbReference type="PROSITE" id="PS51635"/>
    </source>
</evidence>
<dbReference type="PANTHER" id="PTHR14226">
    <property type="entry name" value="NEUROPATHY TARGET ESTERASE/SWISS CHEESE D.MELANOGASTER"/>
    <property type="match status" value="1"/>
</dbReference>
<keyword evidence="2 4" id="KW-0442">Lipid degradation</keyword>
<accession>A0A2D6YNH3</accession>
<feature type="active site" description="Nucleophile" evidence="4">
    <location>
        <position position="84"/>
    </location>
</feature>
<dbReference type="GO" id="GO:0016042">
    <property type="term" value="P:lipid catabolic process"/>
    <property type="evidence" value="ECO:0007669"/>
    <property type="project" value="UniProtKB-UniRule"/>
</dbReference>
<feature type="short sequence motif" description="DGA/G" evidence="4">
    <location>
        <begin position="196"/>
        <end position="198"/>
    </location>
</feature>
<organism evidence="7 8">
    <name type="scientific">SAR324 cluster bacterium</name>
    <dbReference type="NCBI Taxonomy" id="2024889"/>
    <lineage>
        <taxon>Bacteria</taxon>
        <taxon>Deltaproteobacteria</taxon>
        <taxon>SAR324 cluster</taxon>
    </lineage>
</organism>
<keyword evidence="5" id="KW-0732">Signal</keyword>
<dbReference type="InterPro" id="IPR016035">
    <property type="entry name" value="Acyl_Trfase/lysoPLipase"/>
</dbReference>
<dbReference type="InterPro" id="IPR002641">
    <property type="entry name" value="PNPLA_dom"/>
</dbReference>
<evidence type="ECO:0000313" key="8">
    <source>
        <dbReference type="Proteomes" id="UP000226525"/>
    </source>
</evidence>
<dbReference type="Proteomes" id="UP000226525">
    <property type="component" value="Unassembled WGS sequence"/>
</dbReference>
<keyword evidence="3 4" id="KW-0443">Lipid metabolism</keyword>
<feature type="signal peptide" evidence="5">
    <location>
        <begin position="1"/>
        <end position="19"/>
    </location>
</feature>
<feature type="chain" id="PRO_5014900114" description="PNPLA domain-containing protein" evidence="5">
    <location>
        <begin position="20"/>
        <end position="301"/>
    </location>
</feature>
<dbReference type="AlphaFoldDB" id="A0A2D6YNH3"/>
<evidence type="ECO:0000313" key="7">
    <source>
        <dbReference type="EMBL" id="MAH64682.1"/>
    </source>
</evidence>
<comment type="caution">
    <text evidence="7">The sequence shown here is derived from an EMBL/GenBank/DDBJ whole genome shotgun (WGS) entry which is preliminary data.</text>
</comment>
<dbReference type="Pfam" id="PF01734">
    <property type="entry name" value="Patatin"/>
    <property type="match status" value="1"/>
</dbReference>
<proteinExistence type="predicted"/>
<evidence type="ECO:0000256" key="1">
    <source>
        <dbReference type="ARBA" id="ARBA00022801"/>
    </source>
</evidence>
<evidence type="ECO:0000256" key="4">
    <source>
        <dbReference type="PROSITE-ProRule" id="PRU01161"/>
    </source>
</evidence>
<dbReference type="EMBL" id="NZEX01000180">
    <property type="protein sequence ID" value="MAH64682.1"/>
    <property type="molecule type" value="Genomic_DNA"/>
</dbReference>
<dbReference type="SUPFAM" id="SSF52151">
    <property type="entry name" value="FabD/lysophospholipase-like"/>
    <property type="match status" value="1"/>
</dbReference>
<feature type="short sequence motif" description="GXGXXG" evidence="4">
    <location>
        <begin position="55"/>
        <end position="60"/>
    </location>
</feature>
<dbReference type="Gene3D" id="3.40.1090.10">
    <property type="entry name" value="Cytosolic phospholipase A2 catalytic domain"/>
    <property type="match status" value="2"/>
</dbReference>
<feature type="active site" description="Proton acceptor" evidence="4">
    <location>
        <position position="196"/>
    </location>
</feature>
<name>A0A2D6YNH3_9DELT</name>
<feature type="domain" description="PNPLA" evidence="6">
    <location>
        <begin position="51"/>
        <end position="209"/>
    </location>
</feature>
<evidence type="ECO:0000256" key="3">
    <source>
        <dbReference type="ARBA" id="ARBA00023098"/>
    </source>
</evidence>
<dbReference type="InterPro" id="IPR050301">
    <property type="entry name" value="NTE"/>
</dbReference>
<protein>
    <recommendedName>
        <fullName evidence="6">PNPLA domain-containing protein</fullName>
    </recommendedName>
</protein>
<sequence>MRLKILLVLSLSIIWTGCAQENRYDFLQGKTLEEVQEFYPPPDSQTAKLGIAFGGGGVRGFVHLGVIQALVEAGIDAEIVTGTSAGAIAAVLYAAELPLRHIQEKMFQLERWDVVDPVISLKGLIQGRKLASWINHILGNKLLNELPKKVGVAVTELVNSQLLLVVDGKAGEAVQASSSIPGTFVPVKVDQEIWVDGGVLSVVPVRFARALGASHVLAIDTFCGGDYPVSENAFWTTTQAFRLQMCSGNKSEFEEADWLLRPDFEPKDFLSFEEREVAIQAGYEAMIALLPTLRVELADSN</sequence>
<dbReference type="PANTHER" id="PTHR14226:SF29">
    <property type="entry name" value="NEUROPATHY TARGET ESTERASE SWS"/>
    <property type="match status" value="1"/>
</dbReference>